<name>A0A420F0D0_9ACTN</name>
<dbReference type="PANTHER" id="PTHR43377">
    <property type="entry name" value="BILIVERDIN REDUCTASE A"/>
    <property type="match status" value="1"/>
</dbReference>
<dbReference type="OrthoDB" id="103047at2"/>
<evidence type="ECO:0000313" key="5">
    <source>
        <dbReference type="EMBL" id="RKF26424.1"/>
    </source>
</evidence>
<dbReference type="InterPro" id="IPR051450">
    <property type="entry name" value="Gfo/Idh/MocA_Oxidoreductases"/>
</dbReference>
<dbReference type="SUPFAM" id="SSF51735">
    <property type="entry name" value="NAD(P)-binding Rossmann-fold domains"/>
    <property type="match status" value="1"/>
</dbReference>
<evidence type="ECO:0000256" key="1">
    <source>
        <dbReference type="ARBA" id="ARBA00010928"/>
    </source>
</evidence>
<feature type="domain" description="Gfo/Idh/MocA-like oxidoreductase C-terminal" evidence="4">
    <location>
        <begin position="138"/>
        <end position="413"/>
    </location>
</feature>
<dbReference type="Gene3D" id="3.40.50.720">
    <property type="entry name" value="NAD(P)-binding Rossmann-like Domain"/>
    <property type="match status" value="1"/>
</dbReference>
<dbReference type="SUPFAM" id="SSF55347">
    <property type="entry name" value="Glyceraldehyde-3-phosphate dehydrogenase-like, C-terminal domain"/>
    <property type="match status" value="1"/>
</dbReference>
<proteinExistence type="inferred from homology"/>
<dbReference type="InterPro" id="IPR036291">
    <property type="entry name" value="NAD(P)-bd_dom_sf"/>
</dbReference>
<reference evidence="5 6" key="1">
    <citation type="journal article" date="2018" name="Int. J. Syst. Evol. Microbiol.">
        <title>Micromonospora globbae sp. nov., an endophytic actinomycete isolated from roots of Globba winitii C. H. Wright.</title>
        <authorList>
            <person name="Kuncharoen N."/>
            <person name="Pittayakhajonwut P."/>
            <person name="Tanasupawat S."/>
        </authorList>
    </citation>
    <scope>NUCLEOTIDE SEQUENCE [LARGE SCALE GENOMIC DNA]</scope>
    <source>
        <strain evidence="5 6">WPS1-2</strain>
    </source>
</reference>
<dbReference type="AlphaFoldDB" id="A0A420F0D0"/>
<dbReference type="Gene3D" id="3.30.360.10">
    <property type="entry name" value="Dihydrodipicolinate Reductase, domain 2"/>
    <property type="match status" value="1"/>
</dbReference>
<protein>
    <submittedName>
        <fullName evidence="5">Gfo/Idh/MocA family oxidoreductase</fullName>
    </submittedName>
</protein>
<dbReference type="PANTHER" id="PTHR43377:SF2">
    <property type="entry name" value="BINDING ROSSMANN FOLD OXIDOREDUCTASE, PUTATIVE (AFU_ORTHOLOGUE AFUA_4G00560)-RELATED"/>
    <property type="match status" value="1"/>
</dbReference>
<dbReference type="Proteomes" id="UP000285744">
    <property type="component" value="Unassembled WGS sequence"/>
</dbReference>
<evidence type="ECO:0000259" key="4">
    <source>
        <dbReference type="Pfam" id="PF02894"/>
    </source>
</evidence>
<evidence type="ECO:0000259" key="3">
    <source>
        <dbReference type="Pfam" id="PF01408"/>
    </source>
</evidence>
<dbReference type="GO" id="GO:0000166">
    <property type="term" value="F:nucleotide binding"/>
    <property type="evidence" value="ECO:0007669"/>
    <property type="project" value="InterPro"/>
</dbReference>
<accession>A0A420F0D0</accession>
<dbReference type="InterPro" id="IPR004104">
    <property type="entry name" value="Gfo/Idh/MocA-like_OxRdtase_C"/>
</dbReference>
<comment type="similarity">
    <text evidence="1">Belongs to the Gfo/Idh/MocA family.</text>
</comment>
<feature type="region of interest" description="Disordered" evidence="2">
    <location>
        <begin position="412"/>
        <end position="436"/>
    </location>
</feature>
<dbReference type="Pfam" id="PF01408">
    <property type="entry name" value="GFO_IDH_MocA"/>
    <property type="match status" value="1"/>
</dbReference>
<dbReference type="Pfam" id="PF02894">
    <property type="entry name" value="GFO_IDH_MocA_C"/>
    <property type="match status" value="1"/>
</dbReference>
<dbReference type="InterPro" id="IPR000683">
    <property type="entry name" value="Gfo/Idh/MocA-like_OxRdtase_N"/>
</dbReference>
<organism evidence="5 6">
    <name type="scientific">Micromonospora globbae</name>
    <dbReference type="NCBI Taxonomy" id="1894969"/>
    <lineage>
        <taxon>Bacteria</taxon>
        <taxon>Bacillati</taxon>
        <taxon>Actinomycetota</taxon>
        <taxon>Actinomycetes</taxon>
        <taxon>Micromonosporales</taxon>
        <taxon>Micromonosporaceae</taxon>
        <taxon>Micromonospora</taxon>
    </lineage>
</organism>
<evidence type="ECO:0000313" key="6">
    <source>
        <dbReference type="Proteomes" id="UP000285744"/>
    </source>
</evidence>
<comment type="caution">
    <text evidence="5">The sequence shown here is derived from an EMBL/GenBank/DDBJ whole genome shotgun (WGS) entry which is preliminary data.</text>
</comment>
<sequence length="436" mass="46359">MVVSLAVVGAGNRGTTYAGYALRSPDRARVVAIADPRATHRDALADAHGVPPEGRLDSWRALAALPRLADAVVLATPDREHAEPAARFAELGYHVLLEKPIAPTEAECVAVAEAAERTGVLLAVCHVLRYTRYTDEVRRQVRAGALGRIVGVEHLEPVGWWHFAHSYVRGNWRRADTSSSSLLAKCCHDLDWLRYIVDDTPVRVSSVGGLHHFHPGNRPAGAAERCLDCPVESRCPYSAVRFYHDCLADPGRHEWPLSVVTRDLTPSGVTTALRDGPYGRCVFGGGNDVADHQSVTVSFAGGATATLTMSAFTPGGHRRTRIMGTHGYLEGDGEQVSVTDFVTGATVTTDTRGGGADAGSGHGGGDMRLMAAFVEAVATGDRSVVRSGPWESLDSHRMAFAAERSRLAGGVPVPLAAPAADPRPPAQPDRSARPVG</sequence>
<dbReference type="RefSeq" id="WP_120329220.1">
    <property type="nucleotide sequence ID" value="NZ_RAQQ01000010.1"/>
</dbReference>
<feature type="domain" description="Gfo/Idh/MocA-like oxidoreductase N-terminal" evidence="3">
    <location>
        <begin position="5"/>
        <end position="125"/>
    </location>
</feature>
<evidence type="ECO:0000256" key="2">
    <source>
        <dbReference type="SAM" id="MobiDB-lite"/>
    </source>
</evidence>
<dbReference type="EMBL" id="RAQQ01000010">
    <property type="protein sequence ID" value="RKF26424.1"/>
    <property type="molecule type" value="Genomic_DNA"/>
</dbReference>
<gene>
    <name evidence="5" type="ORF">D7I43_15570</name>
</gene>